<organism evidence="1 2">
    <name type="scientific">Pangasius djambal</name>
    <dbReference type="NCBI Taxonomy" id="1691987"/>
    <lineage>
        <taxon>Eukaryota</taxon>
        <taxon>Metazoa</taxon>
        <taxon>Chordata</taxon>
        <taxon>Craniata</taxon>
        <taxon>Vertebrata</taxon>
        <taxon>Euteleostomi</taxon>
        <taxon>Actinopterygii</taxon>
        <taxon>Neopterygii</taxon>
        <taxon>Teleostei</taxon>
        <taxon>Ostariophysi</taxon>
        <taxon>Siluriformes</taxon>
        <taxon>Pangasiidae</taxon>
        <taxon>Pangasius</taxon>
    </lineage>
</organism>
<gene>
    <name evidence="1" type="ORF">PDJAM_G00162150</name>
</gene>
<evidence type="ECO:0000313" key="1">
    <source>
        <dbReference type="EMBL" id="MCJ8748212.1"/>
    </source>
</evidence>
<keyword evidence="2" id="KW-1185">Reference proteome</keyword>
<name>A0ACC5ZK08_9TELE</name>
<dbReference type="EMBL" id="CM041000">
    <property type="protein sequence ID" value="MCJ8748212.1"/>
    <property type="molecule type" value="Genomic_DNA"/>
</dbReference>
<dbReference type="Proteomes" id="UP000830395">
    <property type="component" value="Chromosome 26"/>
</dbReference>
<accession>A0ACC5ZK08</accession>
<proteinExistence type="predicted"/>
<protein>
    <submittedName>
        <fullName evidence="1">Uncharacterized protein</fullName>
    </submittedName>
</protein>
<evidence type="ECO:0000313" key="2">
    <source>
        <dbReference type="Proteomes" id="UP000830395"/>
    </source>
</evidence>
<comment type="caution">
    <text evidence="1">The sequence shown here is derived from an EMBL/GenBank/DDBJ whole genome shotgun (WGS) entry which is preliminary data.</text>
</comment>
<sequence>MRVDLVWLTAALLAFPLLTLCDPLNVLVAPNLLRVGTPENVFVEAQDYSGNNFPVKISVRNHPQKTSELTSKSVVLTAENKYQAVVDIKIPDNKNFFSDDPLEKQYVYLQAHFPSGVLEKVVLLSFQSGYIFVQTDKSIYTPGTPVARYKNTPQTNFTAEFEVKEYVLPSFEVALIPSKSFFYVDDNELQVDISAKYLFGKSVEGVAFVVFGVMRDDTKTTLTASLKREPIINGEGRAVLTREMIQHSFPNIADLVGSSLYISVSVLTETGSEMVEAERRGLQIVTSPYTIHFKRTPQFFKPGMSFDVTVYVTNPDQSPAENVDVLVKPGDVRGRTKSNGMAKVIVNSQGGTSTLEITAKTAARDISDKRQAENKMTAQAYTTKRGSSNYLHISVDAAELEIDDQINIDLNFGQSRVINQDFTYLILSKGQIVEGKRFKRQEQSLVTLSLPVTKDLVPSFRVVAYYHIGSSEVVSDSIWVDVKDTCMGTLKLDVKESLNVKKIFEPRDEFHLIVTGDPTAKVGLVAVDKAVFVLNKNRLTQTKVWDIIEKHDTGCTAGSGKDSMGVFYDAGLLFQSDKAGGTDERTVAPLRWGLEEAIRMAFCQEPDPGGGPPGKLYVPLTIWPQALSWGHTSPFAGHPGVTRTLEFLRRRFWWPNMKKDVRAYVAACQICARNKEPHIRPSGLLHPLSIPSRPWSHLSLDFVTAKETAKLLLQHMVRVHGFPTDLVSDHPETNGQTERVNQDLEHSLRCLASSNPSSWAEHLMWVEYAHNTLWHSSIGMSPFERQFGYPPPLFAEQEQEVGVPARNTWCTDAAESGRKPNYLCKLLPREVPVQPIRKGVQAQPFVQVSGCGW</sequence>
<reference evidence="1" key="1">
    <citation type="submission" date="2020-02" db="EMBL/GenBank/DDBJ databases">
        <title>Genome sequencing of the panga catfish, Pangasius djambal.</title>
        <authorList>
            <person name="Wen M."/>
            <person name="Zahm M."/>
            <person name="Roques C."/>
            <person name="Cabau C."/>
            <person name="Klopp C."/>
            <person name="Donnadieu C."/>
            <person name="Jouanno E."/>
            <person name="Avarre J.-C."/>
            <person name="Campet M."/>
            <person name="Ha T."/>
            <person name="Dugue R."/>
            <person name="Lampietro C."/>
            <person name="Louis A."/>
            <person name="Herpin A."/>
            <person name="Echchiki A."/>
            <person name="Berthelot C."/>
            <person name="Parey E."/>
            <person name="Roest-Crollius H."/>
            <person name="Braasch I."/>
            <person name="Postlethwait J.H."/>
            <person name="Bobe J."/>
            <person name="Montfort J."/>
            <person name="Bouchez O."/>
            <person name="Begum T."/>
            <person name="Schartl M."/>
            <person name="Gustiano R."/>
            <person name="Guiguen Y."/>
        </authorList>
    </citation>
    <scope>NUCLEOTIDE SEQUENCE</scope>
    <source>
        <strain evidence="1">Pdj_M5554</strain>
    </source>
</reference>